<feature type="transmembrane region" description="Helical" evidence="2">
    <location>
        <begin position="225"/>
        <end position="254"/>
    </location>
</feature>
<dbReference type="EMBL" id="LN679183">
    <property type="protein sequence ID" value="CEL63500.1"/>
    <property type="molecule type" value="Genomic_DNA"/>
</dbReference>
<dbReference type="Pfam" id="PF06772">
    <property type="entry name" value="LtrA"/>
    <property type="match status" value="1"/>
</dbReference>
<feature type="transmembrane region" description="Helical" evidence="2">
    <location>
        <begin position="415"/>
        <end position="434"/>
    </location>
</feature>
<dbReference type="AlphaFoldDB" id="A0A0B7G0M4"/>
<reference evidence="3 4" key="1">
    <citation type="submission" date="2014-11" db="EMBL/GenBank/DDBJ databases">
        <authorList>
            <person name="Wibberg Daniel"/>
        </authorList>
    </citation>
    <scope>NUCLEOTIDE SEQUENCE [LARGE SCALE GENOMIC DNA]</scope>
    <source>
        <strain evidence="3">Rhizoctonia solani AG1-IB 7/3/14</strain>
    </source>
</reference>
<keyword evidence="4" id="KW-1185">Reference proteome</keyword>
<feature type="transmembrane region" description="Helical" evidence="2">
    <location>
        <begin position="168"/>
        <end position="186"/>
    </location>
</feature>
<dbReference type="PANTHER" id="PTHR42101">
    <property type="entry name" value="CHROMOSOME 16, WHOLE GENOME SHOTGUN SEQUENCE"/>
    <property type="match status" value="1"/>
</dbReference>
<accession>A0A0B7G0M4</accession>
<evidence type="ECO:0000313" key="4">
    <source>
        <dbReference type="Proteomes" id="UP000059188"/>
    </source>
</evidence>
<name>A0A0B7G0M4_THACB</name>
<dbReference type="InterPro" id="IPR010640">
    <property type="entry name" value="Low_temperature_requirement_A"/>
</dbReference>
<feature type="transmembrane region" description="Helical" evidence="2">
    <location>
        <begin position="632"/>
        <end position="651"/>
    </location>
</feature>
<sequence length="762" mass="85590">MSAQPPTMLAGGNADNKRLFRGFLADVDPDDEDGLTAQRLEQWRPFWQNPFVDPDLGLSPGSDLNRVSMAETVADDEEAPEKPNMSRGDTGLSKQSSVLKPTAVVHAGPTWVNLFYDLAWTASFASLTQNGELDGPWDTVSYTSFFLAVWWLWASQTLYSVRFYTNDWIHLISIFVQLIVFGLLAATTRGYNVTSYILKSPGVDTLDPKTIAEMFDPERYQADRIASYSLSVIAFSLALSRTVLWFQHILVYIFARSVAKERKLLIPWKLYVLPLGLSISNALFWGCAGLTHSAKGKTVLGAKLKFVLWGVGLLVEVVLHAFMEWLDWEKTSFKSADKPGVSQDTTIQPKLLKNSLENSQSTPAEQIQSWPIPRTNVNLRERLEGITTVIIGEGLNGIAGTLYSVISAPGLGGPVAANIACTAFIVYFLAYFYFEGPTSRRNPKGSEVRQMCWMMLHLPFLLGIILLLLGVKNQFIMTSYLSTADKTFRQFDKIMGDEIIALDDPTSATNLPIKNFLLKRGVTWADEFNNLRASVTDNGTIPVANVTDTKYNDTVGIWSMRISLKIMRQYYLTFMGKDAEIDPSIEERIQNYYQNDTAPLMDWNEVYELPSSYHYESIITDLLKTHLLGARYIVALAGAILISLGAISRIHSRPRDRFQWGIIMSRIFMGTALIVLLALNFGEIQSLWVWDYQENQQAGVFRWIWAWMVLPTLAIAFAAEFVIEAVLLRCAGLAIARKRGRVKTSLGRAFFSRPLSWSKPAK</sequence>
<dbReference type="Proteomes" id="UP000059188">
    <property type="component" value="Unassembled WGS sequence"/>
</dbReference>
<evidence type="ECO:0000256" key="2">
    <source>
        <dbReference type="SAM" id="Phobius"/>
    </source>
</evidence>
<feature type="transmembrane region" description="Helical" evidence="2">
    <location>
        <begin position="306"/>
        <end position="326"/>
    </location>
</feature>
<feature type="transmembrane region" description="Helical" evidence="2">
    <location>
        <begin position="140"/>
        <end position="161"/>
    </location>
</feature>
<gene>
    <name evidence="3" type="ORF">RSOLAG1IB_10808</name>
</gene>
<feature type="transmembrane region" description="Helical" evidence="2">
    <location>
        <begin position="383"/>
        <end position="403"/>
    </location>
</feature>
<dbReference type="PANTHER" id="PTHR42101:SF1">
    <property type="entry name" value="LOW TEMPERATURE REQUIREMENT A"/>
    <property type="match status" value="1"/>
</dbReference>
<keyword evidence="2" id="KW-0812">Transmembrane</keyword>
<keyword evidence="2" id="KW-0472">Membrane</keyword>
<keyword evidence="2" id="KW-1133">Transmembrane helix</keyword>
<feature type="transmembrane region" description="Helical" evidence="2">
    <location>
        <begin position="454"/>
        <end position="471"/>
    </location>
</feature>
<dbReference type="STRING" id="1108050.A0A0B7G0M4"/>
<feature type="transmembrane region" description="Helical" evidence="2">
    <location>
        <begin position="266"/>
        <end position="286"/>
    </location>
</feature>
<feature type="transmembrane region" description="Helical" evidence="2">
    <location>
        <begin position="663"/>
        <end position="684"/>
    </location>
</feature>
<evidence type="ECO:0000313" key="3">
    <source>
        <dbReference type="EMBL" id="CEL63500.1"/>
    </source>
</evidence>
<evidence type="ECO:0000256" key="1">
    <source>
        <dbReference type="SAM" id="MobiDB-lite"/>
    </source>
</evidence>
<organism evidence="3 4">
    <name type="scientific">Thanatephorus cucumeris (strain AG1-IB / isolate 7/3/14)</name>
    <name type="common">Lettuce bottom rot fungus</name>
    <name type="synonym">Rhizoctonia solani</name>
    <dbReference type="NCBI Taxonomy" id="1108050"/>
    <lineage>
        <taxon>Eukaryota</taxon>
        <taxon>Fungi</taxon>
        <taxon>Dikarya</taxon>
        <taxon>Basidiomycota</taxon>
        <taxon>Agaricomycotina</taxon>
        <taxon>Agaricomycetes</taxon>
        <taxon>Cantharellales</taxon>
        <taxon>Ceratobasidiaceae</taxon>
        <taxon>Rhizoctonia</taxon>
        <taxon>Rhizoctonia solani AG-1</taxon>
    </lineage>
</organism>
<feature type="transmembrane region" description="Helical" evidence="2">
    <location>
        <begin position="704"/>
        <end position="728"/>
    </location>
</feature>
<evidence type="ECO:0008006" key="5">
    <source>
        <dbReference type="Google" id="ProtNLM"/>
    </source>
</evidence>
<dbReference type="OrthoDB" id="3177213at2759"/>
<feature type="region of interest" description="Disordered" evidence="1">
    <location>
        <begin position="72"/>
        <end position="94"/>
    </location>
</feature>
<protein>
    <recommendedName>
        <fullName evidence="5">Transmembrane protein</fullName>
    </recommendedName>
</protein>
<proteinExistence type="predicted"/>